<feature type="transmembrane region" description="Helical" evidence="5">
    <location>
        <begin position="33"/>
        <end position="55"/>
    </location>
</feature>
<comment type="subcellular location">
    <subcellularLocation>
        <location evidence="1">Membrane</location>
        <topology evidence="1">Multi-pass membrane protein</topology>
    </subcellularLocation>
</comment>
<gene>
    <name evidence="9" type="ORF">KNN_06484</name>
</gene>
<feature type="domain" description="TM2" evidence="6">
    <location>
        <begin position="3"/>
        <end position="53"/>
    </location>
</feature>
<feature type="domain" description="TerB-C" evidence="8">
    <location>
        <begin position="463"/>
        <end position="633"/>
    </location>
</feature>
<evidence type="ECO:0000259" key="6">
    <source>
        <dbReference type="Pfam" id="PF05154"/>
    </source>
</evidence>
<name>A0A9W4A0L3_BACTO</name>
<dbReference type="RefSeq" id="WP_060852638.1">
    <property type="nucleotide sequence ID" value="NZ_AP014865.1"/>
</dbReference>
<reference evidence="9 10" key="1">
    <citation type="submission" date="2015-05" db="EMBL/GenBank/DDBJ databases">
        <title>Whole genome sequence of Bacillus thuringiensis serovar tolworthi Pasteur Institute Standard strain.</title>
        <authorList>
            <person name="Kanda K."/>
            <person name="Nakashima K."/>
            <person name="Nagano Y."/>
        </authorList>
    </citation>
    <scope>NUCLEOTIDE SEQUENCE [LARGE SCALE GENOMIC DNA]</scope>
    <source>
        <strain evidence="9 10">Pasteur Institute Standard strain</strain>
        <plasmid evidence="10">pKK1 DNA</plasmid>
    </source>
</reference>
<evidence type="ECO:0000256" key="1">
    <source>
        <dbReference type="ARBA" id="ARBA00004141"/>
    </source>
</evidence>
<proteinExistence type="predicted"/>
<evidence type="ECO:0000313" key="10">
    <source>
        <dbReference type="Proteomes" id="UP000055316"/>
    </source>
</evidence>
<dbReference type="Proteomes" id="UP000055316">
    <property type="component" value="Plasmid pKK1"/>
</dbReference>
<evidence type="ECO:0000256" key="5">
    <source>
        <dbReference type="SAM" id="Phobius"/>
    </source>
</evidence>
<accession>A0A9W4A0L3</accession>
<dbReference type="InterPro" id="IPR025266">
    <property type="entry name" value="TerB_N"/>
</dbReference>
<dbReference type="Pfam" id="PF05154">
    <property type="entry name" value="TM2"/>
    <property type="match status" value="1"/>
</dbReference>
<keyword evidence="3 5" id="KW-1133">Transmembrane helix</keyword>
<dbReference type="Pfam" id="PF13208">
    <property type="entry name" value="TerB_N"/>
    <property type="match status" value="1"/>
</dbReference>
<dbReference type="AlphaFoldDB" id="A0A9W4A0L3"/>
<keyword evidence="9" id="KW-0614">Plasmid</keyword>
<dbReference type="Pfam" id="PF15615">
    <property type="entry name" value="TerB_C"/>
    <property type="match status" value="1"/>
</dbReference>
<organism evidence="9 10">
    <name type="scientific">Bacillus thuringiensis subsp. tolworthi</name>
    <dbReference type="NCBI Taxonomy" id="1442"/>
    <lineage>
        <taxon>Bacteria</taxon>
        <taxon>Bacillati</taxon>
        <taxon>Bacillota</taxon>
        <taxon>Bacilli</taxon>
        <taxon>Bacillales</taxon>
        <taxon>Bacillaceae</taxon>
        <taxon>Bacillus</taxon>
        <taxon>Bacillus cereus group</taxon>
    </lineage>
</organism>
<feature type="domain" description="TerB N-terminal" evidence="7">
    <location>
        <begin position="149"/>
        <end position="285"/>
    </location>
</feature>
<sequence>MKHKSKSVGYMLAFFLGGLGAHAFYYKKYIRGTLYLLFCWTYIPVFLGWFDMFFIKKWHKQLEDNQDISSNTGLLPTSSEVIEQEVAERIEPVFNCTRSSLIFYNEEDVILPKYGSLHTPKEILMDIERIKHPKKDVHSSNDIFIDVTFSHSYENFVKDSLKYAGESKQACPEIPLQAYWTTFDMLNSKQRDWYFYWRDQVLKGNYIEVDLSYVFLFTYELLNYSFNPNASFNVSMLVRLYENYVERLPKLERYLKQWIADMLYELGEQALAEEWSVERGDIPPLYNQLKEKADQLSKISITSWKPYVRNYRETVFYKENKNKVFKIFKESIPLLQRIYKEERNDLISRWFRTKKEREIRRLFSSAVVGRGYNEIHIGVERIRPTEELYNEVTALFRLSENVARILNSEKREIKVEEGFLPEGFKNMMMEHFSRAAKETNKRFKVVQNAEHQEKDGEIPLPPRETVEKQVESTKPTIEFNVEKIIQLQNETDEFINTIDSRNETEDEPIKGVMESETKEAVRLDTECDLDVQVIAKKDESSLETNLLSALGGNSDVEREDEFLESLTDIEIEFLSRFENGQYRHEEAIQILKQKGIMIGMFLNELNEKAHEYLGDNFLENQGDEIVVYEEYEHIMEKVKELRVHEY</sequence>
<protein>
    <submittedName>
        <fullName evidence="9">TM2 domain-containing protein</fullName>
    </submittedName>
</protein>
<keyword evidence="2 5" id="KW-0812">Transmembrane</keyword>
<geneLocation type="plasmid" evidence="10">
    <name>pKK1 DNA</name>
</geneLocation>
<keyword evidence="4 5" id="KW-0472">Membrane</keyword>
<evidence type="ECO:0000259" key="8">
    <source>
        <dbReference type="Pfam" id="PF15615"/>
    </source>
</evidence>
<dbReference type="InterPro" id="IPR007829">
    <property type="entry name" value="TM2"/>
</dbReference>
<evidence type="ECO:0000256" key="4">
    <source>
        <dbReference type="ARBA" id="ARBA00023136"/>
    </source>
</evidence>
<dbReference type="EMBL" id="AP014865">
    <property type="protein sequence ID" value="BAR87219.1"/>
    <property type="molecule type" value="Genomic_DNA"/>
</dbReference>
<evidence type="ECO:0000313" key="9">
    <source>
        <dbReference type="EMBL" id="BAR87219.1"/>
    </source>
</evidence>
<dbReference type="InterPro" id="IPR028932">
    <property type="entry name" value="TerB-C"/>
</dbReference>
<evidence type="ECO:0000256" key="3">
    <source>
        <dbReference type="ARBA" id="ARBA00022989"/>
    </source>
</evidence>
<dbReference type="GO" id="GO:0016020">
    <property type="term" value="C:membrane"/>
    <property type="evidence" value="ECO:0007669"/>
    <property type="project" value="UniProtKB-SubCell"/>
</dbReference>
<evidence type="ECO:0000259" key="7">
    <source>
        <dbReference type="Pfam" id="PF13208"/>
    </source>
</evidence>
<evidence type="ECO:0000256" key="2">
    <source>
        <dbReference type="ARBA" id="ARBA00022692"/>
    </source>
</evidence>